<dbReference type="Proteomes" id="UP000321362">
    <property type="component" value="Chromosome"/>
</dbReference>
<dbReference type="InterPro" id="IPR011006">
    <property type="entry name" value="CheY-like_superfamily"/>
</dbReference>
<evidence type="ECO:0000313" key="4">
    <source>
        <dbReference type="EMBL" id="QEC74858.1"/>
    </source>
</evidence>
<evidence type="ECO:0000256" key="1">
    <source>
        <dbReference type="ARBA" id="ARBA00022553"/>
    </source>
</evidence>
<dbReference type="SUPFAM" id="SSF52172">
    <property type="entry name" value="CheY-like"/>
    <property type="match status" value="1"/>
</dbReference>
<keyword evidence="1 2" id="KW-0597">Phosphoprotein</keyword>
<dbReference type="PANTHER" id="PTHR44591">
    <property type="entry name" value="STRESS RESPONSE REGULATOR PROTEIN 1"/>
    <property type="match status" value="1"/>
</dbReference>
<dbReference type="AlphaFoldDB" id="A0A5B8VX90"/>
<keyword evidence="5" id="KW-1185">Reference proteome</keyword>
<proteinExistence type="predicted"/>
<evidence type="ECO:0000313" key="5">
    <source>
        <dbReference type="Proteomes" id="UP000321362"/>
    </source>
</evidence>
<name>A0A5B8VX90_9SPHI</name>
<organism evidence="4 5">
    <name type="scientific">Mucilaginibacter ginsenosidivorax</name>
    <dbReference type="NCBI Taxonomy" id="862126"/>
    <lineage>
        <taxon>Bacteria</taxon>
        <taxon>Pseudomonadati</taxon>
        <taxon>Bacteroidota</taxon>
        <taxon>Sphingobacteriia</taxon>
        <taxon>Sphingobacteriales</taxon>
        <taxon>Sphingobacteriaceae</taxon>
        <taxon>Mucilaginibacter</taxon>
    </lineage>
</organism>
<feature type="modified residue" description="4-aspartylphosphate" evidence="2">
    <location>
        <position position="52"/>
    </location>
</feature>
<feature type="domain" description="Response regulatory" evidence="3">
    <location>
        <begin position="4"/>
        <end position="117"/>
    </location>
</feature>
<dbReference type="Gene3D" id="3.40.50.2300">
    <property type="match status" value="1"/>
</dbReference>
<dbReference type="InterPro" id="IPR001789">
    <property type="entry name" value="Sig_transdc_resp-reg_receiver"/>
</dbReference>
<protein>
    <submittedName>
        <fullName evidence="4">Response regulator</fullName>
    </submittedName>
</protein>
<dbReference type="InterPro" id="IPR050595">
    <property type="entry name" value="Bact_response_regulator"/>
</dbReference>
<accession>A0A5B8VX90</accession>
<dbReference type="EMBL" id="CP042437">
    <property type="protein sequence ID" value="QEC74858.1"/>
    <property type="molecule type" value="Genomic_DNA"/>
</dbReference>
<reference evidence="4 5" key="1">
    <citation type="journal article" date="2013" name="J. Microbiol.">
        <title>Mucilaginibacter ginsenosidivorax sp. nov., with ginsenoside converting activity isolated from sediment.</title>
        <authorList>
            <person name="Kim J.K."/>
            <person name="Choi T.E."/>
            <person name="Liu Q.M."/>
            <person name="Park H.Y."/>
            <person name="Yi T.H."/>
            <person name="Yoon M.H."/>
            <person name="Kim S.C."/>
            <person name="Im W.T."/>
        </authorList>
    </citation>
    <scope>NUCLEOTIDE SEQUENCE [LARGE SCALE GENOMIC DNA]</scope>
    <source>
        <strain evidence="4 5">KHI28</strain>
    </source>
</reference>
<dbReference type="GO" id="GO:0000160">
    <property type="term" value="P:phosphorelay signal transduction system"/>
    <property type="evidence" value="ECO:0007669"/>
    <property type="project" value="InterPro"/>
</dbReference>
<sequence length="121" mass="13435">MSKKIFVVEDDADLSDAIQMILHQEGYQTVASFDKNSIKGVILHMPDMVLVDHKLKDGFGSELCVAIKKHPLTYHIPVILISGYPDLADIAKACGADAWLSKPFELADLTRLVDHYLKRAA</sequence>
<gene>
    <name evidence="4" type="ORF">FSB76_02455</name>
</gene>
<dbReference type="PANTHER" id="PTHR44591:SF3">
    <property type="entry name" value="RESPONSE REGULATORY DOMAIN-CONTAINING PROTEIN"/>
    <property type="match status" value="1"/>
</dbReference>
<dbReference type="PROSITE" id="PS50110">
    <property type="entry name" value="RESPONSE_REGULATORY"/>
    <property type="match status" value="1"/>
</dbReference>
<dbReference type="RefSeq" id="WP_147052017.1">
    <property type="nucleotide sequence ID" value="NZ_CP042437.1"/>
</dbReference>
<evidence type="ECO:0000259" key="3">
    <source>
        <dbReference type="PROSITE" id="PS50110"/>
    </source>
</evidence>
<dbReference type="KEGG" id="mgk:FSB76_02455"/>
<dbReference type="SMART" id="SM00448">
    <property type="entry name" value="REC"/>
    <property type="match status" value="1"/>
</dbReference>
<dbReference type="OrthoDB" id="710898at2"/>
<evidence type="ECO:0000256" key="2">
    <source>
        <dbReference type="PROSITE-ProRule" id="PRU00169"/>
    </source>
</evidence>
<dbReference type="Pfam" id="PF00072">
    <property type="entry name" value="Response_reg"/>
    <property type="match status" value="1"/>
</dbReference>